<evidence type="ECO:0000313" key="1">
    <source>
        <dbReference type="Proteomes" id="UP000095286"/>
    </source>
</evidence>
<name>A0AC35U600_9BILA</name>
<dbReference type="Proteomes" id="UP000095286">
    <property type="component" value="Unplaced"/>
</dbReference>
<organism evidence="1 2">
    <name type="scientific">Rhabditophanes sp. KR3021</name>
    <dbReference type="NCBI Taxonomy" id="114890"/>
    <lineage>
        <taxon>Eukaryota</taxon>
        <taxon>Metazoa</taxon>
        <taxon>Ecdysozoa</taxon>
        <taxon>Nematoda</taxon>
        <taxon>Chromadorea</taxon>
        <taxon>Rhabditida</taxon>
        <taxon>Tylenchina</taxon>
        <taxon>Panagrolaimomorpha</taxon>
        <taxon>Strongyloidoidea</taxon>
        <taxon>Alloionematidae</taxon>
        <taxon>Rhabditophanes</taxon>
    </lineage>
</organism>
<accession>A0AC35U600</accession>
<evidence type="ECO:0000313" key="2">
    <source>
        <dbReference type="WBParaSite" id="RSKR_0000819000.1"/>
    </source>
</evidence>
<sequence>MVIRKNSDALKPIKIEDTINYGDFAFSDSDGEDSAVDIEQEQKELQRIICPLLKQYTNRQKRCLTKSTYKNSYAAELGTDGVHINNQMGARKWKRVQNAQFFMSLTSPDDICYDLSDMVPTITTAFSQLFVDPKKMEQWNNFMAKDEVEQNKIIAKLRARKQNTGIPFGELEIGEDFVIYSNVEPTLDTSDLADVDPKLSNSFRNPAFKGSACFDRINGKLKKALSKSKIPIDFIDSTDNKIRHVFEDDKNAVWIENIQSSQYRLYVHAIAQYNSLQCNTIEENDNKLVEIRNTKPFYIPPYTTLGSFIINRNKRDVCQSRS</sequence>
<proteinExistence type="predicted"/>
<reference evidence="2" key="1">
    <citation type="submission" date="2016-11" db="UniProtKB">
        <authorList>
            <consortium name="WormBaseParasite"/>
        </authorList>
    </citation>
    <scope>IDENTIFICATION</scope>
    <source>
        <strain evidence="2">KR3021</strain>
    </source>
</reference>
<protein>
    <submittedName>
        <fullName evidence="2">R3H-assoc domain-containing protein</fullName>
    </submittedName>
</protein>
<dbReference type="WBParaSite" id="RSKR_0000819000.1">
    <property type="protein sequence ID" value="RSKR_0000819000.1"/>
    <property type="gene ID" value="RSKR_0000819000"/>
</dbReference>